<organism evidence="1 2">
    <name type="scientific">Paenibacillus alginolyticus</name>
    <dbReference type="NCBI Taxonomy" id="59839"/>
    <lineage>
        <taxon>Bacteria</taxon>
        <taxon>Bacillati</taxon>
        <taxon>Bacillota</taxon>
        <taxon>Bacilli</taxon>
        <taxon>Bacillales</taxon>
        <taxon>Paenibacillaceae</taxon>
        <taxon>Paenibacillus</taxon>
    </lineage>
</organism>
<comment type="caution">
    <text evidence="1">The sequence shown here is derived from an EMBL/GenBank/DDBJ whole genome shotgun (WGS) entry which is preliminary data.</text>
</comment>
<sequence length="220" mass="25020">MNKNCKITIVDDKIHIDSAFDGSARIHFPANQLVASKEIRETRGWFSKSQEIILELTIDRYSLGIEKVIFKLNEEIAADEVIEVLETIRKTIDEELEDKNDLSVYVEDDELQTEFEDGELYIEATVIEVAEFDEESVALIVTQGVVGIGDEIYLVGEYIKCNKFIKGILKDGLEVDYAGYDDDVVALIVKHPNEYIEMLSGVNFLRNTLLEDYEGDELVL</sequence>
<dbReference type="Proteomes" id="UP001527099">
    <property type="component" value="Unassembled WGS sequence"/>
</dbReference>
<accession>A0ABT4GD72</accession>
<keyword evidence="2" id="KW-1185">Reference proteome</keyword>
<reference evidence="1 2" key="1">
    <citation type="submission" date="2022-05" db="EMBL/GenBank/DDBJ databases">
        <title>Genome Sequencing of Bee-Associated Microbes.</title>
        <authorList>
            <person name="Dunlap C."/>
        </authorList>
    </citation>
    <scope>NUCLEOTIDE SEQUENCE [LARGE SCALE GENOMIC DNA]</scope>
    <source>
        <strain evidence="1 2">NRRL B-14421</strain>
    </source>
</reference>
<dbReference type="RefSeq" id="WP_268615813.1">
    <property type="nucleotide sequence ID" value="NZ_JAMDMX010000044.1"/>
</dbReference>
<evidence type="ECO:0000313" key="1">
    <source>
        <dbReference type="EMBL" id="MCY9694142.1"/>
    </source>
</evidence>
<evidence type="ECO:0000313" key="2">
    <source>
        <dbReference type="Proteomes" id="UP001527099"/>
    </source>
</evidence>
<name>A0ABT4GD72_9BACL</name>
<gene>
    <name evidence="1" type="ORF">M5X19_14690</name>
</gene>
<dbReference type="EMBL" id="JAMDMX010000044">
    <property type="protein sequence ID" value="MCY9694142.1"/>
    <property type="molecule type" value="Genomic_DNA"/>
</dbReference>
<proteinExistence type="predicted"/>
<protein>
    <submittedName>
        <fullName evidence="1">Uncharacterized protein</fullName>
    </submittedName>
</protein>